<reference evidence="2 3" key="1">
    <citation type="submission" date="2024-03" db="EMBL/GenBank/DDBJ databases">
        <title>The Acrasis kona genome and developmental transcriptomes reveal deep origins of eukaryotic multicellular pathways.</title>
        <authorList>
            <person name="Sheikh S."/>
            <person name="Fu C.-J."/>
            <person name="Brown M.W."/>
            <person name="Baldauf S.L."/>
        </authorList>
    </citation>
    <scope>NUCLEOTIDE SEQUENCE [LARGE SCALE GENOMIC DNA]</scope>
    <source>
        <strain evidence="2 3">ATCC MYA-3509</strain>
    </source>
</reference>
<dbReference type="GO" id="GO:0000775">
    <property type="term" value="C:chromosome, centromeric region"/>
    <property type="evidence" value="ECO:0007669"/>
    <property type="project" value="InterPro"/>
</dbReference>
<evidence type="ECO:0000313" key="2">
    <source>
        <dbReference type="EMBL" id="KAL0484568.1"/>
    </source>
</evidence>
<evidence type="ECO:0008006" key="4">
    <source>
        <dbReference type="Google" id="ProtNLM"/>
    </source>
</evidence>
<sequence>MDDELKHMRDYFEFDVTSIMGDLYNTAGETIGDAIDDLEKGISFRDKQNETLVRTSMDKTYKMYIEALKHYQDVAEVYLLNEVFNLPEGFKGKLQETARATVDDVVSFDEVDQDGFDAFLDLKNKIDEAHLEQIKLQKEEEFLVSQLSFYEDHKQKLEYIQDLESESDAEGQLELLKSLKQATAELEQRLTESDSTDENVQTQRPTISSKGDLVQLEKNI</sequence>
<keyword evidence="3" id="KW-1185">Reference proteome</keyword>
<gene>
    <name evidence="2" type="ORF">AKO1_011583</name>
</gene>
<protein>
    <recommendedName>
        <fullName evidence="4">LXG domain-containing protein</fullName>
    </recommendedName>
</protein>
<dbReference type="AlphaFoldDB" id="A0AAW2Z6K2"/>
<evidence type="ECO:0000313" key="3">
    <source>
        <dbReference type="Proteomes" id="UP001431209"/>
    </source>
</evidence>
<evidence type="ECO:0000256" key="1">
    <source>
        <dbReference type="SAM" id="MobiDB-lite"/>
    </source>
</evidence>
<dbReference type="GO" id="GO:0005634">
    <property type="term" value="C:nucleus"/>
    <property type="evidence" value="ECO:0007669"/>
    <property type="project" value="InterPro"/>
</dbReference>
<feature type="region of interest" description="Disordered" evidence="1">
    <location>
        <begin position="187"/>
        <end position="220"/>
    </location>
</feature>
<dbReference type="GO" id="GO:0000278">
    <property type="term" value="P:mitotic cell cycle"/>
    <property type="evidence" value="ECO:0007669"/>
    <property type="project" value="InterPro"/>
</dbReference>
<feature type="compositionally biased region" description="Polar residues" evidence="1">
    <location>
        <begin position="198"/>
        <end position="209"/>
    </location>
</feature>
<accession>A0AAW2Z6K2</accession>
<comment type="caution">
    <text evidence="2">The sequence shown here is derived from an EMBL/GenBank/DDBJ whole genome shotgun (WGS) entry which is preliminary data.</text>
</comment>
<dbReference type="Proteomes" id="UP001431209">
    <property type="component" value="Unassembled WGS sequence"/>
</dbReference>
<name>A0AAW2Z6K2_9EUKA</name>
<proteinExistence type="predicted"/>
<dbReference type="EMBL" id="JAOPGA020001054">
    <property type="protein sequence ID" value="KAL0484568.1"/>
    <property type="molecule type" value="Genomic_DNA"/>
</dbReference>
<organism evidence="2 3">
    <name type="scientific">Acrasis kona</name>
    <dbReference type="NCBI Taxonomy" id="1008807"/>
    <lineage>
        <taxon>Eukaryota</taxon>
        <taxon>Discoba</taxon>
        <taxon>Heterolobosea</taxon>
        <taxon>Tetramitia</taxon>
        <taxon>Eutetramitia</taxon>
        <taxon>Acrasidae</taxon>
        <taxon>Acrasis</taxon>
    </lineage>
</organism>